<name>B4LKS7_DROVI</name>
<dbReference type="GO" id="GO:0005737">
    <property type="term" value="C:cytoplasm"/>
    <property type="evidence" value="ECO:0007669"/>
    <property type="project" value="TreeGrafter"/>
</dbReference>
<dbReference type="eggNOG" id="KOG3674">
    <property type="taxonomic scope" value="Eukaryota"/>
</dbReference>
<evidence type="ECO:0000256" key="6">
    <source>
        <dbReference type="ARBA" id="ARBA00049477"/>
    </source>
</evidence>
<evidence type="ECO:0000256" key="5">
    <source>
        <dbReference type="ARBA" id="ARBA00022691"/>
    </source>
</evidence>
<dbReference type="PANTHER" id="PTHR16121:SF2">
    <property type="entry name" value="CAP-SPECIFIC MRNA (NUCLEOSIDE-2'-O-)-METHYLTRANSFERASE 2"/>
    <property type="match status" value="1"/>
</dbReference>
<feature type="binding site" evidence="7">
    <location>
        <position position="148"/>
    </location>
    <ligand>
        <name>S-adenosyl-L-methionine</name>
        <dbReference type="ChEBI" id="CHEBI:59789"/>
    </ligand>
</feature>
<dbReference type="GO" id="GO:0120550">
    <property type="term" value="F:methyltransferase cap2 activity"/>
    <property type="evidence" value="ECO:0007669"/>
    <property type="project" value="UniProtKB-EC"/>
</dbReference>
<comment type="catalytic activity">
    <reaction evidence="6">
        <text>a 5'-end (N(7)-methyl 5'-triphosphoguanosine)-(2'-O-methyl-ribonucleoside)-(ribonucleotide) in mRNA + S-adenosyl-L-methionine = a 5'-end (N(7)-methyl 5'-triphosphoguanosine)-(2'-O-methyl-ribonucleoside)-(2'-O-methyl-ribonucleotide) in mRNA + S-adenosyl-L-homocysteine + H(+)</text>
        <dbReference type="Rhea" id="RHEA:67024"/>
        <dbReference type="Rhea" id="RHEA-COMP:17169"/>
        <dbReference type="Rhea" id="RHEA-COMP:17170"/>
        <dbReference type="ChEBI" id="CHEBI:15378"/>
        <dbReference type="ChEBI" id="CHEBI:57856"/>
        <dbReference type="ChEBI" id="CHEBI:59789"/>
        <dbReference type="ChEBI" id="CHEBI:167612"/>
        <dbReference type="ChEBI" id="CHEBI:167614"/>
        <dbReference type="EC" id="2.1.1.296"/>
    </reaction>
</comment>
<dbReference type="InterPro" id="IPR025807">
    <property type="entry name" value="Adrift-typ_MeTrfase"/>
</dbReference>
<dbReference type="GO" id="GO:0006370">
    <property type="term" value="P:7-methylguanosine mRNA capping"/>
    <property type="evidence" value="ECO:0007669"/>
    <property type="project" value="TreeGrafter"/>
</dbReference>
<dbReference type="GO" id="GO:0032259">
    <property type="term" value="P:methylation"/>
    <property type="evidence" value="ECO:0007669"/>
    <property type="project" value="UniProtKB-KW"/>
</dbReference>
<dbReference type="HOGENOM" id="CLU_019427_0_0_1"/>
<dbReference type="SUPFAM" id="SSF53335">
    <property type="entry name" value="S-adenosyl-L-methionine-dependent methyltransferases"/>
    <property type="match status" value="1"/>
</dbReference>
<reference evidence="9 10" key="1">
    <citation type="journal article" date="2007" name="Nature">
        <title>Evolution of genes and genomes on the Drosophila phylogeny.</title>
        <authorList>
            <consortium name="Drosophila 12 Genomes Consortium"/>
            <person name="Clark A.G."/>
            <person name="Eisen M.B."/>
            <person name="Smith D.R."/>
            <person name="Bergman C.M."/>
            <person name="Oliver B."/>
            <person name="Markow T.A."/>
            <person name="Kaufman T.C."/>
            <person name="Kellis M."/>
            <person name="Gelbart W."/>
            <person name="Iyer V.N."/>
            <person name="Pollard D.A."/>
            <person name="Sackton T.B."/>
            <person name="Larracuente A.M."/>
            <person name="Singh N.D."/>
            <person name="Abad J.P."/>
            <person name="Abt D.N."/>
            <person name="Adryan B."/>
            <person name="Aguade M."/>
            <person name="Akashi H."/>
            <person name="Anderson W.W."/>
            <person name="Aquadro C.F."/>
            <person name="Ardell D.H."/>
            <person name="Arguello R."/>
            <person name="Artieri C.G."/>
            <person name="Barbash D.A."/>
            <person name="Barker D."/>
            <person name="Barsanti P."/>
            <person name="Batterham P."/>
            <person name="Batzoglou S."/>
            <person name="Begun D."/>
            <person name="Bhutkar A."/>
            <person name="Blanco E."/>
            <person name="Bosak S.A."/>
            <person name="Bradley R.K."/>
            <person name="Brand A.D."/>
            <person name="Brent M.R."/>
            <person name="Brooks A.N."/>
            <person name="Brown R.H."/>
            <person name="Butlin R.K."/>
            <person name="Caggese C."/>
            <person name="Calvi B.R."/>
            <person name="Bernardo de Carvalho A."/>
            <person name="Caspi A."/>
            <person name="Castrezana S."/>
            <person name="Celniker S.E."/>
            <person name="Chang J.L."/>
            <person name="Chapple C."/>
            <person name="Chatterji S."/>
            <person name="Chinwalla A."/>
            <person name="Civetta A."/>
            <person name="Clifton S.W."/>
            <person name="Comeron J.M."/>
            <person name="Costello J.C."/>
            <person name="Coyne J.A."/>
            <person name="Daub J."/>
            <person name="David R.G."/>
            <person name="Delcher A.L."/>
            <person name="Delehaunty K."/>
            <person name="Do C.B."/>
            <person name="Ebling H."/>
            <person name="Edwards K."/>
            <person name="Eickbush T."/>
            <person name="Evans J.D."/>
            <person name="Filipski A."/>
            <person name="Findeiss S."/>
            <person name="Freyhult E."/>
            <person name="Fulton L."/>
            <person name="Fulton R."/>
            <person name="Garcia A.C."/>
            <person name="Gardiner A."/>
            <person name="Garfield D.A."/>
            <person name="Garvin B.E."/>
            <person name="Gibson G."/>
            <person name="Gilbert D."/>
            <person name="Gnerre S."/>
            <person name="Godfrey J."/>
            <person name="Good R."/>
            <person name="Gotea V."/>
            <person name="Gravely B."/>
            <person name="Greenberg A.J."/>
            <person name="Griffiths-Jones S."/>
            <person name="Gross S."/>
            <person name="Guigo R."/>
            <person name="Gustafson E.A."/>
            <person name="Haerty W."/>
            <person name="Hahn M.W."/>
            <person name="Halligan D.L."/>
            <person name="Halpern A.L."/>
            <person name="Halter G.M."/>
            <person name="Han M.V."/>
            <person name="Heger A."/>
            <person name="Hillier L."/>
            <person name="Hinrichs A.S."/>
            <person name="Holmes I."/>
            <person name="Hoskins R.A."/>
            <person name="Hubisz M.J."/>
            <person name="Hultmark D."/>
            <person name="Huntley M.A."/>
            <person name="Jaffe D.B."/>
            <person name="Jagadeeshan S."/>
            <person name="Jeck W.R."/>
            <person name="Johnson J."/>
            <person name="Jones C.D."/>
            <person name="Jordan W.C."/>
            <person name="Karpen G.H."/>
            <person name="Kataoka E."/>
            <person name="Keightley P.D."/>
            <person name="Kheradpour P."/>
            <person name="Kirkness E.F."/>
            <person name="Koerich L.B."/>
            <person name="Kristiansen K."/>
            <person name="Kudrna D."/>
            <person name="Kulathinal R.J."/>
            <person name="Kumar S."/>
            <person name="Kwok R."/>
            <person name="Lander E."/>
            <person name="Langley C.H."/>
            <person name="Lapoint R."/>
            <person name="Lazzaro B.P."/>
            <person name="Lee S.J."/>
            <person name="Levesque L."/>
            <person name="Li R."/>
            <person name="Lin C.F."/>
            <person name="Lin M.F."/>
            <person name="Lindblad-Toh K."/>
            <person name="Llopart A."/>
            <person name="Long M."/>
            <person name="Low L."/>
            <person name="Lozovsky E."/>
            <person name="Lu J."/>
            <person name="Luo M."/>
            <person name="Machado C.A."/>
            <person name="Makalowski W."/>
            <person name="Marzo M."/>
            <person name="Matsuda M."/>
            <person name="Matzkin L."/>
            <person name="McAllister B."/>
            <person name="McBride C.S."/>
            <person name="McKernan B."/>
            <person name="McKernan K."/>
            <person name="Mendez-Lago M."/>
            <person name="Minx P."/>
            <person name="Mollenhauer M.U."/>
            <person name="Montooth K."/>
            <person name="Mount S.M."/>
            <person name="Mu X."/>
            <person name="Myers E."/>
            <person name="Negre B."/>
            <person name="Newfeld S."/>
            <person name="Nielsen R."/>
            <person name="Noor M.A."/>
            <person name="O'Grady P."/>
            <person name="Pachter L."/>
            <person name="Papaceit M."/>
            <person name="Parisi M.J."/>
            <person name="Parisi M."/>
            <person name="Parts L."/>
            <person name="Pedersen J.S."/>
            <person name="Pesole G."/>
            <person name="Phillippy A.M."/>
            <person name="Ponting C.P."/>
            <person name="Pop M."/>
            <person name="Porcelli D."/>
            <person name="Powell J.R."/>
            <person name="Prohaska S."/>
            <person name="Pruitt K."/>
            <person name="Puig M."/>
            <person name="Quesneville H."/>
            <person name="Ram K.R."/>
            <person name="Rand D."/>
            <person name="Rasmussen M.D."/>
            <person name="Reed L.K."/>
            <person name="Reenan R."/>
            <person name="Reily A."/>
            <person name="Remington K.A."/>
            <person name="Rieger T.T."/>
            <person name="Ritchie M.G."/>
            <person name="Robin C."/>
            <person name="Rogers Y.H."/>
            <person name="Rohde C."/>
            <person name="Rozas J."/>
            <person name="Rubenfield M.J."/>
            <person name="Ruiz A."/>
            <person name="Russo S."/>
            <person name="Salzberg S.L."/>
            <person name="Sanchez-Gracia A."/>
            <person name="Saranga D.J."/>
            <person name="Sato H."/>
            <person name="Schaeffer S.W."/>
            <person name="Schatz M.C."/>
            <person name="Schlenke T."/>
            <person name="Schwartz R."/>
            <person name="Segarra C."/>
            <person name="Singh R.S."/>
            <person name="Sirot L."/>
            <person name="Sirota M."/>
            <person name="Sisneros N.B."/>
            <person name="Smith C.D."/>
            <person name="Smith T.F."/>
            <person name="Spieth J."/>
            <person name="Stage D.E."/>
            <person name="Stark A."/>
            <person name="Stephan W."/>
            <person name="Strausberg R.L."/>
            <person name="Strempel S."/>
            <person name="Sturgill D."/>
            <person name="Sutton G."/>
            <person name="Sutton G.G."/>
            <person name="Tao W."/>
            <person name="Teichmann S."/>
            <person name="Tobari Y.N."/>
            <person name="Tomimura Y."/>
            <person name="Tsolas J.M."/>
            <person name="Valente V.L."/>
            <person name="Venter E."/>
            <person name="Venter J.C."/>
            <person name="Vicario S."/>
            <person name="Vieira F.G."/>
            <person name="Vilella A.J."/>
            <person name="Villasante A."/>
            <person name="Walenz B."/>
            <person name="Wang J."/>
            <person name="Wasserman M."/>
            <person name="Watts T."/>
            <person name="Wilson D."/>
            <person name="Wilson R.K."/>
            <person name="Wing R.A."/>
            <person name="Wolfner M.F."/>
            <person name="Wong A."/>
            <person name="Wong G.K."/>
            <person name="Wu C.I."/>
            <person name="Wu G."/>
            <person name="Yamamoto D."/>
            <person name="Yang H.P."/>
            <person name="Yang S.P."/>
            <person name="Yorke J.A."/>
            <person name="Yoshida K."/>
            <person name="Zdobnov E."/>
            <person name="Zhang P."/>
            <person name="Zhang Y."/>
            <person name="Zimin A.V."/>
            <person name="Baldwin J."/>
            <person name="Abdouelleil A."/>
            <person name="Abdulkadir J."/>
            <person name="Abebe A."/>
            <person name="Abera B."/>
            <person name="Abreu J."/>
            <person name="Acer S.C."/>
            <person name="Aftuck L."/>
            <person name="Alexander A."/>
            <person name="An P."/>
            <person name="Anderson E."/>
            <person name="Anderson S."/>
            <person name="Arachi H."/>
            <person name="Azer M."/>
            <person name="Bachantsang P."/>
            <person name="Barry A."/>
            <person name="Bayul T."/>
            <person name="Berlin A."/>
            <person name="Bessette D."/>
            <person name="Bloom T."/>
            <person name="Blye J."/>
            <person name="Boguslavskiy L."/>
            <person name="Bonnet C."/>
            <person name="Boukhgalter B."/>
            <person name="Bourzgui I."/>
            <person name="Brown A."/>
            <person name="Cahill P."/>
            <person name="Channer S."/>
            <person name="Cheshatsang Y."/>
            <person name="Chuda L."/>
            <person name="Citroen M."/>
            <person name="Collymore A."/>
            <person name="Cooke P."/>
            <person name="Costello M."/>
            <person name="D'Aco K."/>
            <person name="Daza R."/>
            <person name="De Haan G."/>
            <person name="DeGray S."/>
            <person name="DeMaso C."/>
            <person name="Dhargay N."/>
            <person name="Dooley K."/>
            <person name="Dooley E."/>
            <person name="Doricent M."/>
            <person name="Dorje P."/>
            <person name="Dorjee K."/>
            <person name="Dupes A."/>
            <person name="Elong R."/>
            <person name="Falk J."/>
            <person name="Farina A."/>
            <person name="Faro S."/>
            <person name="Ferguson D."/>
            <person name="Fisher S."/>
            <person name="Foley C.D."/>
            <person name="Franke A."/>
            <person name="Friedrich D."/>
            <person name="Gadbois L."/>
            <person name="Gearin G."/>
            <person name="Gearin C.R."/>
            <person name="Giannoukos G."/>
            <person name="Goode T."/>
            <person name="Graham J."/>
            <person name="Grandbois E."/>
            <person name="Grewal S."/>
            <person name="Gyaltsen K."/>
            <person name="Hafez N."/>
            <person name="Hagos B."/>
            <person name="Hall J."/>
            <person name="Henson C."/>
            <person name="Hollinger A."/>
            <person name="Honan T."/>
            <person name="Huard M.D."/>
            <person name="Hughes L."/>
            <person name="Hurhula B."/>
            <person name="Husby M.E."/>
            <person name="Kamat A."/>
            <person name="Kanga B."/>
            <person name="Kashin S."/>
            <person name="Khazanovich D."/>
            <person name="Kisner P."/>
            <person name="Lance K."/>
            <person name="Lara M."/>
            <person name="Lee W."/>
            <person name="Lennon N."/>
            <person name="Letendre F."/>
            <person name="LeVine R."/>
            <person name="Lipovsky A."/>
            <person name="Liu X."/>
            <person name="Liu J."/>
            <person name="Liu S."/>
            <person name="Lokyitsang T."/>
            <person name="Lokyitsang Y."/>
            <person name="Lubonja R."/>
            <person name="Lui A."/>
            <person name="MacDonald P."/>
            <person name="Magnisalis V."/>
            <person name="Maru K."/>
            <person name="Matthews C."/>
            <person name="McCusker W."/>
            <person name="McDonough S."/>
            <person name="Mehta T."/>
            <person name="Meldrim J."/>
            <person name="Meneus L."/>
            <person name="Mihai O."/>
            <person name="Mihalev A."/>
            <person name="Mihova T."/>
            <person name="Mittelman R."/>
            <person name="Mlenga V."/>
            <person name="Montmayeur A."/>
            <person name="Mulrain L."/>
            <person name="Navidi A."/>
            <person name="Naylor J."/>
            <person name="Negash T."/>
            <person name="Nguyen T."/>
            <person name="Nguyen N."/>
            <person name="Nicol R."/>
            <person name="Norbu C."/>
            <person name="Norbu N."/>
            <person name="Novod N."/>
            <person name="O'Neill B."/>
            <person name="Osman S."/>
            <person name="Markiewicz E."/>
            <person name="Oyono O.L."/>
            <person name="Patti C."/>
            <person name="Phunkhang P."/>
            <person name="Pierre F."/>
            <person name="Priest M."/>
            <person name="Raghuraman S."/>
            <person name="Rege F."/>
            <person name="Reyes R."/>
            <person name="Rise C."/>
            <person name="Rogov P."/>
            <person name="Ross K."/>
            <person name="Ryan E."/>
            <person name="Settipalli S."/>
            <person name="Shea T."/>
            <person name="Sherpa N."/>
            <person name="Shi L."/>
            <person name="Shih D."/>
            <person name="Sparrow T."/>
            <person name="Spaulding J."/>
            <person name="Stalker J."/>
            <person name="Stange-Thomann N."/>
            <person name="Stavropoulos S."/>
            <person name="Stone C."/>
            <person name="Strader C."/>
            <person name="Tesfaye S."/>
            <person name="Thomson T."/>
            <person name="Thoulutsang Y."/>
            <person name="Thoulutsang D."/>
            <person name="Topham K."/>
            <person name="Topping I."/>
            <person name="Tsamla T."/>
            <person name="Vassiliev H."/>
            <person name="Vo A."/>
            <person name="Wangchuk T."/>
            <person name="Wangdi T."/>
            <person name="Weiand M."/>
            <person name="Wilkinson J."/>
            <person name="Wilson A."/>
            <person name="Yadav S."/>
            <person name="Young G."/>
            <person name="Yu Q."/>
            <person name="Zembek L."/>
            <person name="Zhong D."/>
            <person name="Zimmer A."/>
            <person name="Zwirko Z."/>
            <person name="Jaffe D.B."/>
            <person name="Alvarez P."/>
            <person name="Brockman W."/>
            <person name="Butler J."/>
            <person name="Chin C."/>
            <person name="Gnerre S."/>
            <person name="Grabherr M."/>
            <person name="Kleber M."/>
            <person name="Mauceli E."/>
            <person name="MacCallum I."/>
        </authorList>
    </citation>
    <scope>NUCLEOTIDE SEQUENCE [LARGE SCALE GENOMIC DNA]</scope>
    <source>
        <strain evidence="10">Tucson 15010-1051.87</strain>
    </source>
</reference>
<gene>
    <name evidence="9" type="primary">Dvir\GJ22245</name>
    <name evidence="9" type="ORF">Dvir_GJ22245</name>
</gene>
<accession>B4LKS7</accession>
<dbReference type="EMBL" id="CH940648">
    <property type="protein sequence ID" value="EDW61800.1"/>
    <property type="molecule type" value="Genomic_DNA"/>
</dbReference>
<protein>
    <recommendedName>
        <fullName evidence="2">Cap-specific mRNA (nucleoside-2'-O-)-methyltransferase 2</fullName>
        <ecNumber evidence="1">2.1.1.296</ecNumber>
    </recommendedName>
</protein>
<evidence type="ECO:0000259" key="8">
    <source>
        <dbReference type="PROSITE" id="PS51614"/>
    </source>
</evidence>
<dbReference type="InParanoid" id="B4LKS7"/>
<evidence type="ECO:0000256" key="2">
    <source>
        <dbReference type="ARBA" id="ARBA00021134"/>
    </source>
</evidence>
<organism evidence="9 10">
    <name type="scientific">Drosophila virilis</name>
    <name type="common">Fruit fly</name>
    <dbReference type="NCBI Taxonomy" id="7244"/>
    <lineage>
        <taxon>Eukaryota</taxon>
        <taxon>Metazoa</taxon>
        <taxon>Ecdysozoa</taxon>
        <taxon>Arthropoda</taxon>
        <taxon>Hexapoda</taxon>
        <taxon>Insecta</taxon>
        <taxon>Pterygota</taxon>
        <taxon>Neoptera</taxon>
        <taxon>Endopterygota</taxon>
        <taxon>Diptera</taxon>
        <taxon>Brachycera</taxon>
        <taxon>Muscomorpha</taxon>
        <taxon>Ephydroidea</taxon>
        <taxon>Drosophilidae</taxon>
        <taxon>Drosophila</taxon>
    </lineage>
</organism>
<dbReference type="GO" id="GO:0004483">
    <property type="term" value="F:methyltransferase cap1 activity"/>
    <property type="evidence" value="ECO:0007669"/>
    <property type="project" value="UniProtKB-ARBA"/>
</dbReference>
<dbReference type="InterPro" id="IPR050851">
    <property type="entry name" value="mRNA_Cap_2O-Ribose_MeTrfase"/>
</dbReference>
<dbReference type="EC" id="2.1.1.296" evidence="1"/>
<evidence type="ECO:0000313" key="9">
    <source>
        <dbReference type="EMBL" id="EDW61800.1"/>
    </source>
</evidence>
<evidence type="ECO:0000256" key="7">
    <source>
        <dbReference type="PROSITE-ProRule" id="PRU00946"/>
    </source>
</evidence>
<dbReference type="InterPro" id="IPR029063">
    <property type="entry name" value="SAM-dependent_MTases_sf"/>
</dbReference>
<evidence type="ECO:0000313" key="10">
    <source>
        <dbReference type="Proteomes" id="UP000008792"/>
    </source>
</evidence>
<dbReference type="InterPro" id="IPR002877">
    <property type="entry name" value="RNA_MeTrfase_FtsJ_dom"/>
</dbReference>
<dbReference type="PhylomeDB" id="B4LKS7"/>
<feature type="binding site" evidence="7">
    <location>
        <position position="127"/>
    </location>
    <ligand>
        <name>S-adenosyl-L-methionine</name>
        <dbReference type="ChEBI" id="CHEBI:59789"/>
    </ligand>
</feature>
<feature type="active site" description="Proton acceptor" evidence="7">
    <location>
        <position position="258"/>
    </location>
</feature>
<dbReference type="Gene3D" id="3.40.50.12760">
    <property type="match status" value="1"/>
</dbReference>
<dbReference type="OMA" id="EFVTVAW"/>
<dbReference type="Pfam" id="PF01728">
    <property type="entry name" value="FtsJ"/>
    <property type="match status" value="1"/>
</dbReference>
<dbReference type="PROSITE" id="PS51614">
    <property type="entry name" value="SAM_MT_ADRIFT"/>
    <property type="match status" value="1"/>
</dbReference>
<keyword evidence="10" id="KW-1185">Reference proteome</keyword>
<dbReference type="Proteomes" id="UP000008792">
    <property type="component" value="Unassembled WGS sequence"/>
</dbReference>
<dbReference type="OrthoDB" id="429597at2759"/>
<sequence length="702" mass="80567">MRPKLSIREEVEQLFEKKFLYQKPKTSAWLLPQQEPLFSEFYQYESLQELKEQLNRIKSKLNNYGVQEWSTHTNRRDPSGEISWRLKNETKAEFVTVAWCKIFECLHRFPLVTQPELNSLHLCEAPGAFVAALNHYLHSVYKQDEIKWCWRSTTLNPYYEGNALNEMITDDRFIFHTLDNWLFHKDFTGNLLDVANIEHMTERCANDFPAGVQLITADGSIDCSAQPDCQEEIVARLLFAEILSALSILSACGNFVIKMFTLFEACSVSVMYMLNCVFQRVHIYKPATSKRGNSEVYVICLNYQKDAAGLPRLLEAMRAKLAQPNDAMVMPLFGKAQIPNDFLLQHNIGCRLFLKLQEEAIESSIYAYESKDRYYLRHLHQLRGVVSSMYYNRYKVRPLAEELCIVRQQDINKALGFSVPVYGGSYTEREHLKQGDLLKQIYCLRREFNQLEKCPTGTNSYSHVKAHGAPPFKLQLCRGAPVRALQSSLFASEPVLLLRLRLLDTFELDPLWQTAPKCLFFDGNNSNTQTLDYAPASDDDESTFHKVQRHFFVMLIESLLAQRPAKIVFHKFPFLTHYAASVLLLLAEHIFEHTQFENSGTLQTITLTGPQLEANAAALEQLQQLQQVLSSDVNEARDALHSVLPLQQLQKNQFSNALIQYNNSVLVACFRRMLGEDAFPRRLSRDQAQAVPGIKETAAVVC</sequence>
<dbReference type="FunCoup" id="B4LKS7">
    <property type="interactions" value="2356"/>
</dbReference>
<evidence type="ECO:0000256" key="3">
    <source>
        <dbReference type="ARBA" id="ARBA00022603"/>
    </source>
</evidence>
<dbReference type="STRING" id="7244.B4LKS7"/>
<proteinExistence type="predicted"/>
<keyword evidence="4 7" id="KW-0808">Transferase</keyword>
<evidence type="ECO:0000256" key="4">
    <source>
        <dbReference type="ARBA" id="ARBA00022679"/>
    </source>
</evidence>
<dbReference type="KEGG" id="dvi:6624811"/>
<dbReference type="AlphaFoldDB" id="B4LKS7"/>
<dbReference type="GO" id="GO:0005634">
    <property type="term" value="C:nucleus"/>
    <property type="evidence" value="ECO:0007669"/>
    <property type="project" value="TreeGrafter"/>
</dbReference>
<feature type="domain" description="Adrift-type SAM-dependent 2'-O-MTase" evidence="8">
    <location>
        <begin position="93"/>
        <end position="305"/>
    </location>
</feature>
<evidence type="ECO:0000256" key="1">
    <source>
        <dbReference type="ARBA" id="ARBA00012770"/>
    </source>
</evidence>
<dbReference type="PANTHER" id="PTHR16121">
    <property type="entry name" value="CAP-SPECIFIC MRNA (NUCLEOSIDE-2'-O-)-METHYLTRANSFERASE 1-RELATED"/>
    <property type="match status" value="1"/>
</dbReference>
<keyword evidence="3 7" id="KW-0489">Methyltransferase</keyword>
<keyword evidence="5 7" id="KW-0949">S-adenosyl-L-methionine</keyword>
<dbReference type="SMR" id="B4LKS7"/>
<feature type="binding site" evidence="7">
    <location>
        <position position="218"/>
    </location>
    <ligand>
        <name>S-adenosyl-L-methionine</name>
        <dbReference type="ChEBI" id="CHEBI:59789"/>
    </ligand>
</feature>